<gene>
    <name evidence="1" type="ORF">D5086_003545</name>
</gene>
<accession>A0ACC4D697</accession>
<sequence length="78" mass="8863">MVGWWGTVRFWRRREREKCMGLRLKEEEKMGNPSSPSGAGEKKKIPKGLGTVGAYPLLPGREKWLKSSPFCKAGNEKK</sequence>
<evidence type="ECO:0000313" key="1">
    <source>
        <dbReference type="EMBL" id="KAL3612525.1"/>
    </source>
</evidence>
<organism evidence="1 2">
    <name type="scientific">Populus alba</name>
    <name type="common">White poplar</name>
    <dbReference type="NCBI Taxonomy" id="43335"/>
    <lineage>
        <taxon>Eukaryota</taxon>
        <taxon>Viridiplantae</taxon>
        <taxon>Streptophyta</taxon>
        <taxon>Embryophyta</taxon>
        <taxon>Tracheophyta</taxon>
        <taxon>Spermatophyta</taxon>
        <taxon>Magnoliopsida</taxon>
        <taxon>eudicotyledons</taxon>
        <taxon>Gunneridae</taxon>
        <taxon>Pentapetalae</taxon>
        <taxon>rosids</taxon>
        <taxon>fabids</taxon>
        <taxon>Malpighiales</taxon>
        <taxon>Salicaceae</taxon>
        <taxon>Saliceae</taxon>
        <taxon>Populus</taxon>
    </lineage>
</organism>
<reference evidence="1 2" key="1">
    <citation type="journal article" date="2024" name="Plant Biotechnol. J.">
        <title>Genome and CRISPR/Cas9 system of a widespread forest tree (Populus alba) in the world.</title>
        <authorList>
            <person name="Liu Y.J."/>
            <person name="Jiang P.F."/>
            <person name="Han X.M."/>
            <person name="Li X.Y."/>
            <person name="Wang H.M."/>
            <person name="Wang Y.J."/>
            <person name="Wang X.X."/>
            <person name="Zeng Q.Y."/>
        </authorList>
    </citation>
    <scope>NUCLEOTIDE SEQUENCE [LARGE SCALE GENOMIC DNA]</scope>
    <source>
        <strain evidence="2">cv. PAL-ZL1</strain>
    </source>
</reference>
<name>A0ACC4D697_POPAL</name>
<dbReference type="Proteomes" id="UP000309997">
    <property type="component" value="Unassembled WGS sequence"/>
</dbReference>
<protein>
    <submittedName>
        <fullName evidence="1">Uncharacterized protein</fullName>
    </submittedName>
</protein>
<comment type="caution">
    <text evidence="1">The sequence shown here is derived from an EMBL/GenBank/DDBJ whole genome shotgun (WGS) entry which is preliminary data.</text>
</comment>
<evidence type="ECO:0000313" key="2">
    <source>
        <dbReference type="Proteomes" id="UP000309997"/>
    </source>
</evidence>
<dbReference type="EMBL" id="RCHU02000001">
    <property type="protein sequence ID" value="KAL3612525.1"/>
    <property type="molecule type" value="Genomic_DNA"/>
</dbReference>
<proteinExistence type="predicted"/>
<keyword evidence="2" id="KW-1185">Reference proteome</keyword>